<organism evidence="1 2">
    <name type="scientific">Alkalihalophilus lindianensis</name>
    <dbReference type="NCBI Taxonomy" id="1630542"/>
    <lineage>
        <taxon>Bacteria</taxon>
        <taxon>Bacillati</taxon>
        <taxon>Bacillota</taxon>
        <taxon>Bacilli</taxon>
        <taxon>Bacillales</taxon>
        <taxon>Bacillaceae</taxon>
        <taxon>Alkalihalophilus</taxon>
    </lineage>
</organism>
<sequence length="78" mass="9334">FYIEEVLSKLRQEVADYHPGQGYSRPLFDRIEIDVWMSEEEKKWGVDEERISALEALHEDLYFNTLDYFEVMGEELEG</sequence>
<dbReference type="Proteomes" id="UP001287282">
    <property type="component" value="Unassembled WGS sequence"/>
</dbReference>
<dbReference type="EMBL" id="JAWJBA010001039">
    <property type="protein sequence ID" value="MDV2687665.1"/>
    <property type="molecule type" value="Genomic_DNA"/>
</dbReference>
<feature type="non-terminal residue" evidence="1">
    <location>
        <position position="1"/>
    </location>
</feature>
<accession>A0ABU3XIK4</accession>
<dbReference type="RefSeq" id="WP_317124505.1">
    <property type="nucleotide sequence ID" value="NZ_JAWJBA010001039.1"/>
</dbReference>
<name>A0ABU3XIK4_9BACI</name>
<feature type="non-terminal residue" evidence="1">
    <location>
        <position position="78"/>
    </location>
</feature>
<reference evidence="1 2" key="1">
    <citation type="submission" date="2023-10" db="EMBL/GenBank/DDBJ databases">
        <title>Screening of Alkalihalobacillus lindianensis BZ-TG-R113 and Its Alleviation of Salt Stress on Rapeseed Growth.</title>
        <authorList>
            <person name="Zhao B."/>
            <person name="Guo T."/>
        </authorList>
    </citation>
    <scope>NUCLEOTIDE SEQUENCE [LARGE SCALE GENOMIC DNA]</scope>
    <source>
        <strain evidence="1 2">BZ-TG-R113</strain>
    </source>
</reference>
<comment type="caution">
    <text evidence="1">The sequence shown here is derived from an EMBL/GenBank/DDBJ whole genome shotgun (WGS) entry which is preliminary data.</text>
</comment>
<evidence type="ECO:0000313" key="1">
    <source>
        <dbReference type="EMBL" id="MDV2687665.1"/>
    </source>
</evidence>
<protein>
    <submittedName>
        <fullName evidence="1">Uncharacterized protein</fullName>
    </submittedName>
</protein>
<keyword evidence="2" id="KW-1185">Reference proteome</keyword>
<gene>
    <name evidence="1" type="ORF">RYX56_25280</name>
</gene>
<proteinExistence type="predicted"/>
<evidence type="ECO:0000313" key="2">
    <source>
        <dbReference type="Proteomes" id="UP001287282"/>
    </source>
</evidence>